<evidence type="ECO:0008006" key="3">
    <source>
        <dbReference type="Google" id="ProtNLM"/>
    </source>
</evidence>
<dbReference type="InterPro" id="IPR038770">
    <property type="entry name" value="Na+/solute_symporter_sf"/>
</dbReference>
<gene>
    <name evidence="2" type="ORF">SDC9_200405</name>
</gene>
<dbReference type="EMBL" id="VSSQ01119132">
    <property type="protein sequence ID" value="MPN52743.1"/>
    <property type="molecule type" value="Genomic_DNA"/>
</dbReference>
<evidence type="ECO:0000313" key="2">
    <source>
        <dbReference type="EMBL" id="MPN52743.1"/>
    </source>
</evidence>
<comment type="caution">
    <text evidence="2">The sequence shown here is derived from an EMBL/GenBank/DDBJ whole genome shotgun (WGS) entry which is preliminary data.</text>
</comment>
<evidence type="ECO:0000256" key="1">
    <source>
        <dbReference type="SAM" id="Phobius"/>
    </source>
</evidence>
<keyword evidence="1" id="KW-0472">Membrane</keyword>
<dbReference type="AlphaFoldDB" id="A0A645IZW2"/>
<keyword evidence="1" id="KW-1133">Transmembrane helix</keyword>
<keyword evidence="1" id="KW-0812">Transmembrane</keyword>
<protein>
    <recommendedName>
        <fullName evidence="3">Bile acid:sodium symporter</fullName>
    </recommendedName>
</protein>
<sequence>MLFITTWGARRLGFSKEDEITLVFCGSKKSMVSGIPMANVLFPAASVGAIVLPLMLFHQIQLMVCAVLAQRYARRVQIADQSEAH</sequence>
<dbReference type="PANTHER" id="PTHR18640:SF5">
    <property type="entry name" value="SODIUM_BILE ACID COTRANSPORTER 7"/>
    <property type="match status" value="1"/>
</dbReference>
<organism evidence="2">
    <name type="scientific">bioreactor metagenome</name>
    <dbReference type="NCBI Taxonomy" id="1076179"/>
    <lineage>
        <taxon>unclassified sequences</taxon>
        <taxon>metagenomes</taxon>
        <taxon>ecological metagenomes</taxon>
    </lineage>
</organism>
<dbReference type="GO" id="GO:0005886">
    <property type="term" value="C:plasma membrane"/>
    <property type="evidence" value="ECO:0007669"/>
    <property type="project" value="TreeGrafter"/>
</dbReference>
<reference evidence="2" key="1">
    <citation type="submission" date="2019-08" db="EMBL/GenBank/DDBJ databases">
        <authorList>
            <person name="Kucharzyk K."/>
            <person name="Murdoch R.W."/>
            <person name="Higgins S."/>
            <person name="Loffler F."/>
        </authorList>
    </citation>
    <scope>NUCLEOTIDE SEQUENCE</scope>
</reference>
<feature type="transmembrane region" description="Helical" evidence="1">
    <location>
        <begin position="40"/>
        <end position="69"/>
    </location>
</feature>
<name>A0A645IZW2_9ZZZZ</name>
<dbReference type="PANTHER" id="PTHR18640">
    <property type="entry name" value="SOLUTE CARRIER FAMILY 10 MEMBER 7"/>
    <property type="match status" value="1"/>
</dbReference>
<proteinExistence type="predicted"/>
<accession>A0A645IZW2</accession>
<dbReference type="Pfam" id="PF13593">
    <property type="entry name" value="SBF_like"/>
    <property type="match status" value="1"/>
</dbReference>
<dbReference type="InterPro" id="IPR016833">
    <property type="entry name" value="Put_Na-Bile_cotransptr"/>
</dbReference>
<dbReference type="Gene3D" id="1.20.1530.20">
    <property type="match status" value="1"/>
</dbReference>